<dbReference type="Proteomes" id="UP000183788">
    <property type="component" value="Unassembled WGS sequence"/>
</dbReference>
<dbReference type="EMBL" id="CP140154">
    <property type="protein sequence ID" value="WQG86875.1"/>
    <property type="molecule type" value="Genomic_DNA"/>
</dbReference>
<evidence type="ECO:0000313" key="2">
    <source>
        <dbReference type="EMBL" id="WQG86875.1"/>
    </source>
</evidence>
<protein>
    <submittedName>
        <fullName evidence="2">BREX protein BrxB domain-containing protein</fullName>
    </submittedName>
</protein>
<evidence type="ECO:0000313" key="1">
    <source>
        <dbReference type="EMBL" id="SFW90370.1"/>
    </source>
</evidence>
<reference evidence="2 4" key="2">
    <citation type="submission" date="2023-11" db="EMBL/GenBank/DDBJ databases">
        <title>MicrobeMod: A computational toolkit for identifying prokaryotic methylation and restriction-modification with nanopore sequencing.</title>
        <authorList>
            <person name="Crits-Christoph A."/>
            <person name="Kang S.C."/>
            <person name="Lee H."/>
            <person name="Ostrov N."/>
        </authorList>
    </citation>
    <scope>NUCLEOTIDE SEQUENCE [LARGE SCALE GENOMIC DNA]</scope>
    <source>
        <strain evidence="2 4">ATCC 23090</strain>
    </source>
</reference>
<dbReference type="AlphaFoldDB" id="A0A1K1T1C4"/>
<proteinExistence type="predicted"/>
<accession>A0A1K1T1C4</accession>
<dbReference type="Proteomes" id="UP001326715">
    <property type="component" value="Chromosome"/>
</dbReference>
<evidence type="ECO:0000313" key="4">
    <source>
        <dbReference type="Proteomes" id="UP001326715"/>
    </source>
</evidence>
<reference evidence="1 3" key="1">
    <citation type="submission" date="2016-11" db="EMBL/GenBank/DDBJ databases">
        <authorList>
            <person name="Jaros S."/>
            <person name="Januszkiewicz K."/>
            <person name="Wedrychowicz H."/>
        </authorList>
    </citation>
    <scope>NUCLEOTIDE SEQUENCE [LARGE SCALE GENOMIC DNA]</scope>
    <source>
        <strain evidence="1 3">DSM 784</strain>
    </source>
</reference>
<dbReference type="STRING" id="1004.SAMN05661012_06600"/>
<dbReference type="EMBL" id="FPIZ01000048">
    <property type="protein sequence ID" value="SFW90370.1"/>
    <property type="molecule type" value="Genomic_DNA"/>
</dbReference>
<gene>
    <name evidence="1" type="ORF">SAMN05661012_06600</name>
    <name evidence="2" type="ORF">SR876_18310</name>
</gene>
<name>A0A1K1T1C4_9BACT</name>
<evidence type="ECO:0000313" key="3">
    <source>
        <dbReference type="Proteomes" id="UP000183788"/>
    </source>
</evidence>
<organism evidence="1 3">
    <name type="scientific">Chitinophaga sancti</name>
    <dbReference type="NCBI Taxonomy" id="1004"/>
    <lineage>
        <taxon>Bacteria</taxon>
        <taxon>Pseudomonadati</taxon>
        <taxon>Bacteroidota</taxon>
        <taxon>Chitinophagia</taxon>
        <taxon>Chitinophagales</taxon>
        <taxon>Chitinophagaceae</taxon>
        <taxon>Chitinophaga</taxon>
    </lineage>
</organism>
<keyword evidence="4" id="KW-1185">Reference proteome</keyword>
<dbReference type="RefSeq" id="WP_072366577.1">
    <property type="nucleotide sequence ID" value="NZ_CP139972.1"/>
</dbReference>
<sequence length="181" mass="21030">MASKVDQLLTAYELVVNEPWSNALSGQERVWFLVYDPAEQRKVDLRIGDFEMATKKAGKRWITISLKKCFPIWMASHDYKEEYFNDPETLVDQLESEFKKFAITFLIEEINKQGTDDKTLIAVRDISALFGFNRMSDILNGCANSFKGRMLIFFPGEYDKNQYRLLDARDGWSYLARPITA</sequence>
<dbReference type="OrthoDB" id="5430574at2"/>